<comment type="catalytic activity">
    <reaction evidence="1">
        <text>a 1,2-diacyl-sn-glycero-3-phospho-(1D-myo-inositol-4,5-bisphosphate) + H2O = a 1,2-diacyl-sn-glycero-3-phospho-(1D-myo-inositol 4-phosphate) + phosphate</text>
        <dbReference type="Rhea" id="RHEA:22764"/>
        <dbReference type="ChEBI" id="CHEBI:15377"/>
        <dbReference type="ChEBI" id="CHEBI:43474"/>
        <dbReference type="ChEBI" id="CHEBI:58178"/>
        <dbReference type="ChEBI" id="CHEBI:58456"/>
        <dbReference type="EC" id="3.1.3.36"/>
    </reaction>
</comment>
<dbReference type="InterPro" id="IPR002013">
    <property type="entry name" value="SAC_dom"/>
</dbReference>
<comment type="similarity">
    <text evidence="2">Belongs to the synaptojanin family.</text>
</comment>
<feature type="compositionally biased region" description="Polar residues" evidence="6">
    <location>
        <begin position="1064"/>
        <end position="1075"/>
    </location>
</feature>
<dbReference type="SMART" id="SM00128">
    <property type="entry name" value="IPPc"/>
    <property type="match status" value="1"/>
</dbReference>
<feature type="compositionally biased region" description="Basic and acidic residues" evidence="6">
    <location>
        <begin position="1012"/>
        <end position="1028"/>
    </location>
</feature>
<dbReference type="SUPFAM" id="SSF56219">
    <property type="entry name" value="DNase I-like"/>
    <property type="match status" value="1"/>
</dbReference>
<sequence length="1214" mass="135940">MCASVPEGLLSKNRMALGKPYRVLCLNTPDKFSVILKHRNKDDALLFESYAVAQISGPEVQALRKQYTESLESYYGCLGVLRFHTEDDQLMFLVLVKGCVSVGKICECEIFRLTETTFINLRGPSSEDDKIAEIKKVMNSGTFYFSWGGSAGQMDLTLCEQKRNATKETDNRFFWNRTMFLHLLRFGIDCNEWLLRITCGSVEIKTVYSGAKNVKAAVISRLSCERAGTRFNVRGTNDDGHVANFVETEQIIMTENEISSFLQTRGSVPLFWEQPGVQVGSHKVRLSRGPEAACSALDKHLYLLRERYGKQTIVNLLGTNMVGSKEGEAMLSSLFHSQHLGNPDFVDMPHVLFDYHQEVRGNRGLEKLEFQIKKYLDQYGFYHNKDGRILKHQLGTIRTNCLDCLDRTNCVQTFIGVKILENQLNIMGLIDKPSSHLRFEEVFRQMWVNNGNEVSKIYAGTGAIQGGSKLMDGARSAARTIQNNLLDQSKQEAIDVLLLGHTFNTELTSYARSLLPAHYLHAPPSVLRQMVKRWEDYTKPKTLRVVIGTYNVNGGKHFRSVVYKDLSLSDWLLDAAKIARSSSLVSIEEEDIDAEKPADIYAVGFQEMVDLNASNIIAASSENQKAWAEELGKILNRDRGYCLLSTLQLVGVCLYVFTRPELLPHIRDVATDSVKTGLGGATGNKGACAIRFVIHSTSVCFVCSHFAAGQNQAKERCNDYAEIKKNILFPMGRTLESHDYIFWCGDFNFRLDMDRDEVKDLVPRQEWPLLLKKDQLIMEKEKGNVFDGYEEGEIGFAPTYKYDLFSEDYDTSEKCRIPAWTDRVLWKRKMPLSDMTPPPDWNPGRCLHYGRAELKQSDHRPVVSVIEVEAFAVDEVKRDKVFAEVVKQLGPPDATIILKADSQEVFEDEESDEIILNELSGCGTVILIRHIGDEVWITFKEGFAALAAAMLETIQVGRHIVSIKLKTKDWESHLDKEMAICVNNCIPLHPSQNNNTIKANNSFSNLTVHAEEGLRRTLSDSRLGEGNKMKGPPRPNQPQMGKPAPNRPPPPRSPMSERKVMSSEAVNRSSPTISPVDSPKRMQLSFNACHPPPIPNRISPPETSDKGIASAQPPPPPKRMSPTDSPKKEPPIEKLIMESPKREVVRKQSSQTSSTGSGSGHSSPPIGNVPPIPPRQVGTSKGDVPPIPARTTQPQQQQGVPPIPARAPAIPPRR</sequence>
<comment type="similarity">
    <text evidence="3">In the central section; belongs to the inositol 1,4,5-trisphosphate 5-phosphatase family.</text>
</comment>
<keyword evidence="5" id="KW-0378">Hydrolase</keyword>
<feature type="region of interest" description="Disordered" evidence="6">
    <location>
        <begin position="1012"/>
        <end position="1214"/>
    </location>
</feature>
<evidence type="ECO:0000256" key="1">
    <source>
        <dbReference type="ARBA" id="ARBA00001786"/>
    </source>
</evidence>
<feature type="compositionally biased region" description="Basic and acidic residues" evidence="6">
    <location>
        <begin position="1125"/>
        <end position="1146"/>
    </location>
</feature>
<dbReference type="EC" id="3.1.3.36" evidence="4"/>
<gene>
    <name evidence="8" type="ORF">ODALV1_LOCUS5731</name>
</gene>
<feature type="compositionally biased region" description="Pro residues" evidence="6">
    <location>
        <begin position="1201"/>
        <end position="1214"/>
    </location>
</feature>
<reference evidence="8 9" key="1">
    <citation type="submission" date="2024-08" db="EMBL/GenBank/DDBJ databases">
        <authorList>
            <person name="Cucini C."/>
            <person name="Frati F."/>
        </authorList>
    </citation>
    <scope>NUCLEOTIDE SEQUENCE [LARGE SCALE GENOMIC DNA]</scope>
</reference>
<feature type="compositionally biased region" description="Low complexity" evidence="6">
    <location>
        <begin position="1148"/>
        <end position="1166"/>
    </location>
</feature>
<name>A0ABP1Q005_9HEXA</name>
<dbReference type="PROSITE" id="PS50275">
    <property type="entry name" value="SAC"/>
    <property type="match status" value="1"/>
</dbReference>
<dbReference type="Pfam" id="PF08952">
    <property type="entry name" value="DUF1866"/>
    <property type="match status" value="1"/>
</dbReference>
<dbReference type="EMBL" id="CAXLJM020000018">
    <property type="protein sequence ID" value="CAL8084236.1"/>
    <property type="molecule type" value="Genomic_DNA"/>
</dbReference>
<dbReference type="InterPro" id="IPR015047">
    <property type="entry name" value="SYNJ1/2_RRM"/>
</dbReference>
<dbReference type="Gene3D" id="3.30.70.330">
    <property type="match status" value="1"/>
</dbReference>
<dbReference type="Pfam" id="PF02383">
    <property type="entry name" value="Syja_N"/>
    <property type="match status" value="1"/>
</dbReference>
<keyword evidence="9" id="KW-1185">Reference proteome</keyword>
<dbReference type="InterPro" id="IPR012677">
    <property type="entry name" value="Nucleotide-bd_a/b_plait_sf"/>
</dbReference>
<dbReference type="InterPro" id="IPR046985">
    <property type="entry name" value="IP5"/>
</dbReference>
<evidence type="ECO:0000313" key="9">
    <source>
        <dbReference type="Proteomes" id="UP001642540"/>
    </source>
</evidence>
<feature type="domain" description="SAC" evidence="7">
    <location>
        <begin position="134"/>
        <end position="460"/>
    </location>
</feature>
<protein>
    <recommendedName>
        <fullName evidence="4">phosphoinositide 5-phosphatase</fullName>
        <ecNumber evidence="4">3.1.3.36</ecNumber>
    </recommendedName>
</protein>
<accession>A0ABP1Q005</accession>
<dbReference type="Proteomes" id="UP001642540">
    <property type="component" value="Unassembled WGS sequence"/>
</dbReference>
<dbReference type="Pfam" id="PF22669">
    <property type="entry name" value="Exo_endo_phos2"/>
    <property type="match status" value="1"/>
</dbReference>
<dbReference type="Gene3D" id="3.60.10.10">
    <property type="entry name" value="Endonuclease/exonuclease/phosphatase"/>
    <property type="match status" value="1"/>
</dbReference>
<dbReference type="PANTHER" id="PTHR11200">
    <property type="entry name" value="INOSITOL 5-PHOSPHATASE"/>
    <property type="match status" value="1"/>
</dbReference>
<dbReference type="InterPro" id="IPR000300">
    <property type="entry name" value="IPPc"/>
</dbReference>
<evidence type="ECO:0000259" key="7">
    <source>
        <dbReference type="PROSITE" id="PS50275"/>
    </source>
</evidence>
<evidence type="ECO:0000256" key="3">
    <source>
        <dbReference type="ARBA" id="ARBA00009678"/>
    </source>
</evidence>
<evidence type="ECO:0000313" key="8">
    <source>
        <dbReference type="EMBL" id="CAL8084236.1"/>
    </source>
</evidence>
<evidence type="ECO:0000256" key="6">
    <source>
        <dbReference type="SAM" id="MobiDB-lite"/>
    </source>
</evidence>
<dbReference type="PANTHER" id="PTHR11200:SF257">
    <property type="entry name" value="PHOSPHOINOSITIDE 5-PHOSPHATASE"/>
    <property type="match status" value="1"/>
</dbReference>
<evidence type="ECO:0000256" key="4">
    <source>
        <dbReference type="ARBA" id="ARBA00013044"/>
    </source>
</evidence>
<evidence type="ECO:0000256" key="2">
    <source>
        <dbReference type="ARBA" id="ARBA00008943"/>
    </source>
</evidence>
<evidence type="ECO:0000256" key="5">
    <source>
        <dbReference type="ARBA" id="ARBA00022801"/>
    </source>
</evidence>
<feature type="compositionally biased region" description="Low complexity" evidence="6">
    <location>
        <begin position="1189"/>
        <end position="1200"/>
    </location>
</feature>
<dbReference type="InterPro" id="IPR036691">
    <property type="entry name" value="Endo/exonu/phosph_ase_sf"/>
</dbReference>
<organism evidence="8 9">
    <name type="scientific">Orchesella dallaii</name>
    <dbReference type="NCBI Taxonomy" id="48710"/>
    <lineage>
        <taxon>Eukaryota</taxon>
        <taxon>Metazoa</taxon>
        <taxon>Ecdysozoa</taxon>
        <taxon>Arthropoda</taxon>
        <taxon>Hexapoda</taxon>
        <taxon>Collembola</taxon>
        <taxon>Entomobryomorpha</taxon>
        <taxon>Entomobryoidea</taxon>
        <taxon>Orchesellidae</taxon>
        <taxon>Orchesellinae</taxon>
        <taxon>Orchesella</taxon>
    </lineage>
</organism>
<comment type="caution">
    <text evidence="8">The sequence shown here is derived from an EMBL/GenBank/DDBJ whole genome shotgun (WGS) entry which is preliminary data.</text>
</comment>
<dbReference type="SMART" id="SM01165">
    <property type="entry name" value="DUF1866"/>
    <property type="match status" value="1"/>
</dbReference>
<proteinExistence type="inferred from homology"/>